<name>A0A937G0B1_9BACT</name>
<evidence type="ECO:0000259" key="8">
    <source>
        <dbReference type="Pfam" id="PF02897"/>
    </source>
</evidence>
<dbReference type="InterPro" id="IPR051543">
    <property type="entry name" value="Serine_Peptidase_S9A"/>
</dbReference>
<feature type="domain" description="Peptidase S9 prolyl oligopeptidase catalytic" evidence="7">
    <location>
        <begin position="490"/>
        <end position="705"/>
    </location>
</feature>
<dbReference type="PANTHER" id="PTHR11757:SF19">
    <property type="entry name" value="PROLYL ENDOPEPTIDASE-LIKE"/>
    <property type="match status" value="1"/>
</dbReference>
<evidence type="ECO:0000313" key="9">
    <source>
        <dbReference type="EMBL" id="MBL6446156.1"/>
    </source>
</evidence>
<evidence type="ECO:0000256" key="1">
    <source>
        <dbReference type="ARBA" id="ARBA00005228"/>
    </source>
</evidence>
<dbReference type="PANTHER" id="PTHR11757">
    <property type="entry name" value="PROTEASE FAMILY S9A OLIGOPEPTIDASE"/>
    <property type="match status" value="1"/>
</dbReference>
<dbReference type="Gene3D" id="3.40.50.1820">
    <property type="entry name" value="alpha/beta hydrolase"/>
    <property type="match status" value="1"/>
</dbReference>
<gene>
    <name evidence="9" type="ORF">JMN32_07545</name>
</gene>
<dbReference type="InterPro" id="IPR001375">
    <property type="entry name" value="Peptidase_S9_cat"/>
</dbReference>
<dbReference type="InterPro" id="IPR029058">
    <property type="entry name" value="AB_hydrolase_fold"/>
</dbReference>
<keyword evidence="10" id="KW-1185">Reference proteome</keyword>
<dbReference type="Proteomes" id="UP000614216">
    <property type="component" value="Unassembled WGS sequence"/>
</dbReference>
<accession>A0A937G0B1</accession>
<evidence type="ECO:0000256" key="2">
    <source>
        <dbReference type="ARBA" id="ARBA00022670"/>
    </source>
</evidence>
<comment type="caution">
    <text evidence="9">The sequence shown here is derived from an EMBL/GenBank/DDBJ whole genome shotgun (WGS) entry which is preliminary data.</text>
</comment>
<keyword evidence="2" id="KW-0645">Protease</keyword>
<reference evidence="9" key="1">
    <citation type="submission" date="2021-01" db="EMBL/GenBank/DDBJ databases">
        <title>Fulvivirga kasyanovii gen. nov., sp nov., a novel member of the phylum Bacteroidetes isolated from seawater in a mussel farm.</title>
        <authorList>
            <person name="Zhao L.-H."/>
            <person name="Wang Z.-J."/>
        </authorList>
    </citation>
    <scope>NUCLEOTIDE SEQUENCE</scope>
    <source>
        <strain evidence="9">29W222</strain>
    </source>
</reference>
<evidence type="ECO:0000256" key="4">
    <source>
        <dbReference type="ARBA" id="ARBA00022825"/>
    </source>
</evidence>
<dbReference type="EMBL" id="JAEUGD010000023">
    <property type="protein sequence ID" value="MBL6446156.1"/>
    <property type="molecule type" value="Genomic_DNA"/>
</dbReference>
<proteinExistence type="inferred from homology"/>
<feature type="domain" description="Peptidase S9A N-terminal" evidence="8">
    <location>
        <begin position="35"/>
        <end position="432"/>
    </location>
</feature>
<comment type="function">
    <text evidence="5">Cleaves peptide bonds on the C-terminal side of prolyl residues within peptides that are up to approximately 30 amino acids long. Has an absolute requirement for an X-Pro bond in the trans configuration immediately preceding the Pro-Y scissible bond.</text>
</comment>
<dbReference type="InterPro" id="IPR002470">
    <property type="entry name" value="Peptidase_S9A"/>
</dbReference>
<dbReference type="SUPFAM" id="SSF50993">
    <property type="entry name" value="Peptidase/esterase 'gauge' domain"/>
    <property type="match status" value="1"/>
</dbReference>
<protein>
    <recommendedName>
        <fullName evidence="6">Proline-specific endopeptidase</fullName>
    </recommendedName>
</protein>
<evidence type="ECO:0000313" key="10">
    <source>
        <dbReference type="Proteomes" id="UP000614216"/>
    </source>
</evidence>
<organism evidence="9 10">
    <name type="scientific">Fulvivirga marina</name>
    <dbReference type="NCBI Taxonomy" id="2494733"/>
    <lineage>
        <taxon>Bacteria</taxon>
        <taxon>Pseudomonadati</taxon>
        <taxon>Bacteroidota</taxon>
        <taxon>Cytophagia</taxon>
        <taxon>Cytophagales</taxon>
        <taxon>Fulvivirgaceae</taxon>
        <taxon>Fulvivirga</taxon>
    </lineage>
</organism>
<dbReference type="InterPro" id="IPR023302">
    <property type="entry name" value="Pept_S9A_N"/>
</dbReference>
<evidence type="ECO:0000256" key="6">
    <source>
        <dbReference type="ARBA" id="ARBA00081187"/>
    </source>
</evidence>
<evidence type="ECO:0000259" key="7">
    <source>
        <dbReference type="Pfam" id="PF00326"/>
    </source>
</evidence>
<dbReference type="GO" id="GO:0006508">
    <property type="term" value="P:proteolysis"/>
    <property type="evidence" value="ECO:0007669"/>
    <property type="project" value="UniProtKB-KW"/>
</dbReference>
<dbReference type="PRINTS" id="PR00862">
    <property type="entry name" value="PROLIGOPTASE"/>
</dbReference>
<dbReference type="Gene3D" id="2.130.10.120">
    <property type="entry name" value="Prolyl oligopeptidase, N-terminal domain"/>
    <property type="match status" value="1"/>
</dbReference>
<dbReference type="FunFam" id="3.40.50.1820:FF:000005">
    <property type="entry name" value="Prolyl endopeptidase"/>
    <property type="match status" value="1"/>
</dbReference>
<keyword evidence="4" id="KW-0720">Serine protease</keyword>
<keyword evidence="3" id="KW-0378">Hydrolase</keyword>
<dbReference type="Pfam" id="PF02897">
    <property type="entry name" value="Peptidase_S9_N"/>
    <property type="match status" value="1"/>
</dbReference>
<dbReference type="Pfam" id="PF00326">
    <property type="entry name" value="Peptidase_S9"/>
    <property type="match status" value="1"/>
</dbReference>
<dbReference type="SUPFAM" id="SSF53474">
    <property type="entry name" value="alpha/beta-Hydrolases"/>
    <property type="match status" value="1"/>
</dbReference>
<evidence type="ECO:0000256" key="5">
    <source>
        <dbReference type="ARBA" id="ARBA00060121"/>
    </source>
</evidence>
<dbReference type="AlphaFoldDB" id="A0A937G0B1"/>
<sequence length="709" mass="82276">MNLLLQYTLALLISCIFTSCVKKEKETMNKPLPPKAEKIEKRLIAHGQTRIDNYYWLNDREDQKVIDYLKAENAYTDTLMKHTEGFQEKLYNEIVGRIKQTDESVPYRSNGYWYYTRYEKGKEYPIYCRKKESLDNEEEVMLNVNVMAEGHEYYHVTGLNVSLDNNLLAFGVDTVSRRQYIIRVKNLSTGQLLEMSIDNTTGSSTWANDNKTLFYAKKDPNTLRSNQIFKHRLEAKTEDELIFEEEDETFYTGIYKTKSDQYLIIWSGSTLTNDYKILNANNPEGKFKQFSPREKGLEYSIEHYKDRFYIVTNLDAVNFRLMETPVEMTSKENWKEVIAHDPEVYLENIEVFENYLVIEERSKGLSHLRIIDQKTKKEHYLDFGEEAYTAYISVNPEFSSGLLRYGYTSLTTPNSTFDYNMKTREKTLLKEQEIVGGYNKEEYQTKRLYAEARDGVKVPISLVYKKALRKMDGNPMLLYGYGSYGATMDPSFSSTRLSLLDRGFVFAIAHIRGSQMLGREWYEDGKMFKKKNTFNDFIDCAEHLVKEKYADKDNLFAMGGSAGGLLMGAIVNQRPDLWKGVVAAVPFVDVMTTMLDESIPLTTGEYDEWGNPNTLESYEYMLSYSPYDNVKVQNYPNMLVTTGLHDSQVQYWEPAKWVAKLREMKTDDNKLLLKTNMDTGHGGASGRFERFKEVALDYAFILDLAGVRE</sequence>
<dbReference type="GO" id="GO:0004252">
    <property type="term" value="F:serine-type endopeptidase activity"/>
    <property type="evidence" value="ECO:0007669"/>
    <property type="project" value="InterPro"/>
</dbReference>
<comment type="similarity">
    <text evidence="1">Belongs to the peptidase S9A family.</text>
</comment>
<evidence type="ECO:0000256" key="3">
    <source>
        <dbReference type="ARBA" id="ARBA00022801"/>
    </source>
</evidence>